<reference evidence="1" key="1">
    <citation type="submission" date="2022-11" db="EMBL/GenBank/DDBJ databases">
        <title>Complete Genome Sequences of three Polynucleobacter sp. Subcluster PnecC Strains KF022, KF023, and KF032 Isolated from a Shallow Eutrophic Lake in Japan.</title>
        <authorList>
            <person name="Ogata Y."/>
            <person name="Watanabe K."/>
            <person name="Takemine S."/>
            <person name="Shindo C."/>
            <person name="Kurokawa R."/>
            <person name="Suda W."/>
        </authorList>
    </citation>
    <scope>NUCLEOTIDE SEQUENCE</scope>
    <source>
        <strain evidence="1">KF023</strain>
    </source>
</reference>
<name>A0A9C7C943_9BURK</name>
<organism evidence="1">
    <name type="scientific">Polynucleobacter yangtzensis</name>
    <dbReference type="NCBI Taxonomy" id="1743159"/>
    <lineage>
        <taxon>Bacteria</taxon>
        <taxon>Pseudomonadati</taxon>
        <taxon>Pseudomonadota</taxon>
        <taxon>Betaproteobacteria</taxon>
        <taxon>Burkholderiales</taxon>
        <taxon>Burkholderiaceae</taxon>
        <taxon>Polynucleobacter</taxon>
    </lineage>
</organism>
<dbReference type="InterPro" id="IPR009387">
    <property type="entry name" value="HigB-2"/>
</dbReference>
<dbReference type="RefSeq" id="WP_281742849.1">
    <property type="nucleotide sequence ID" value="NZ_AP026973.1"/>
</dbReference>
<dbReference type="Proteomes" id="UP001211097">
    <property type="component" value="Chromosome"/>
</dbReference>
<dbReference type="Pfam" id="PF06296">
    <property type="entry name" value="RelE"/>
    <property type="match status" value="1"/>
</dbReference>
<evidence type="ECO:0000313" key="1">
    <source>
        <dbReference type="EMBL" id="BDT76491.1"/>
    </source>
</evidence>
<dbReference type="PIRSF" id="PIRSF018634">
    <property type="entry name" value="UCP018634"/>
    <property type="match status" value="1"/>
</dbReference>
<protein>
    <recommendedName>
        <fullName evidence="2">Type II toxin-antitoxin system RelE/ParE family toxin</fullName>
    </recommendedName>
</protein>
<evidence type="ECO:0008006" key="2">
    <source>
        <dbReference type="Google" id="ProtNLM"/>
    </source>
</evidence>
<dbReference type="KEGG" id="pyt:PKF023_02940"/>
<dbReference type="AlphaFoldDB" id="A0A9C7C943"/>
<proteinExistence type="predicted"/>
<dbReference type="EMBL" id="AP026973">
    <property type="protein sequence ID" value="BDT76491.1"/>
    <property type="molecule type" value="Genomic_DNA"/>
</dbReference>
<sequence length="128" mass="14655">MTKKRILKTKTFSRWVNKSGLNQHQLIEAVEEMEKGLVDVDLGCNVYKKRVKLPGMGKRGGARIIVATKLLKRWYLIFGFTKNEKSNISKDELISLQETAKRLLHLSDREIGAAICANQLEELKIDEK</sequence>
<accession>A0A9C7C943</accession>
<gene>
    <name evidence="1" type="ORF">PKF023_02940</name>
</gene>